<dbReference type="Proteomes" id="UP000765509">
    <property type="component" value="Unassembled WGS sequence"/>
</dbReference>
<reference evidence="1" key="1">
    <citation type="submission" date="2021-03" db="EMBL/GenBank/DDBJ databases">
        <title>Draft genome sequence of rust myrtle Austropuccinia psidii MF-1, a brazilian biotype.</title>
        <authorList>
            <person name="Quecine M.C."/>
            <person name="Pachon D.M.R."/>
            <person name="Bonatelli M.L."/>
            <person name="Correr F.H."/>
            <person name="Franceschini L.M."/>
            <person name="Leite T.F."/>
            <person name="Margarido G.R.A."/>
            <person name="Almeida C.A."/>
            <person name="Ferrarezi J.A."/>
            <person name="Labate C.A."/>
        </authorList>
    </citation>
    <scope>NUCLEOTIDE SEQUENCE</scope>
    <source>
        <strain evidence="1">MF-1</strain>
    </source>
</reference>
<proteinExistence type="predicted"/>
<comment type="caution">
    <text evidence="1">The sequence shown here is derived from an EMBL/GenBank/DDBJ whole genome shotgun (WGS) entry which is preliminary data.</text>
</comment>
<gene>
    <name evidence="1" type="ORF">O181_030344</name>
</gene>
<protein>
    <submittedName>
        <fullName evidence="1">Uncharacterized protein</fullName>
    </submittedName>
</protein>
<organism evidence="1 2">
    <name type="scientific">Austropuccinia psidii MF-1</name>
    <dbReference type="NCBI Taxonomy" id="1389203"/>
    <lineage>
        <taxon>Eukaryota</taxon>
        <taxon>Fungi</taxon>
        <taxon>Dikarya</taxon>
        <taxon>Basidiomycota</taxon>
        <taxon>Pucciniomycotina</taxon>
        <taxon>Pucciniomycetes</taxon>
        <taxon>Pucciniales</taxon>
        <taxon>Sphaerophragmiaceae</taxon>
        <taxon>Austropuccinia</taxon>
    </lineage>
</organism>
<keyword evidence="2" id="KW-1185">Reference proteome</keyword>
<evidence type="ECO:0000313" key="2">
    <source>
        <dbReference type="Proteomes" id="UP000765509"/>
    </source>
</evidence>
<sequence>MQSLPLALSSPLLSLSQYQHSSHTVSSAYDHFVQAPYRAADPSNHLQNNGSNFAELVAGLNRVLCIALNCKLSIKYCPSLLENCTPQENREISHFIVAMLPPISLCALELSQIVQWQRSSLMPSRQDSCPANHFQKLKVVCKLLDMLVKNGTGQPKPNSVIILTLRRTFAIFKKLGVKACELEVLLVHTACHTPPNLDQVAFNQLVKAAILTKGKEKPSLTFVVQVILNTFQKNSVSTHCSLPFIYCVSDPPPLPSFFQTCGVDE</sequence>
<dbReference type="AlphaFoldDB" id="A0A9Q3H5H2"/>
<dbReference type="EMBL" id="AVOT02010679">
    <property type="protein sequence ID" value="MBW0490629.1"/>
    <property type="molecule type" value="Genomic_DNA"/>
</dbReference>
<accession>A0A9Q3H5H2</accession>
<evidence type="ECO:0000313" key="1">
    <source>
        <dbReference type="EMBL" id="MBW0490629.1"/>
    </source>
</evidence>
<dbReference type="OrthoDB" id="2505547at2759"/>
<name>A0A9Q3H5H2_9BASI</name>